<gene>
    <name evidence="3" type="ORF">E5676_scaffold952G00220</name>
    <name evidence="2" type="ORF">E6C27_scaffold60G001240</name>
</gene>
<evidence type="ECO:0000313" key="5">
    <source>
        <dbReference type="Proteomes" id="UP000321947"/>
    </source>
</evidence>
<organism evidence="3 5">
    <name type="scientific">Cucumis melo var. makuwa</name>
    <name type="common">Oriental melon</name>
    <dbReference type="NCBI Taxonomy" id="1194695"/>
    <lineage>
        <taxon>Eukaryota</taxon>
        <taxon>Viridiplantae</taxon>
        <taxon>Streptophyta</taxon>
        <taxon>Embryophyta</taxon>
        <taxon>Tracheophyta</taxon>
        <taxon>Spermatophyta</taxon>
        <taxon>Magnoliopsida</taxon>
        <taxon>eudicotyledons</taxon>
        <taxon>Gunneridae</taxon>
        <taxon>Pentapetalae</taxon>
        <taxon>rosids</taxon>
        <taxon>fabids</taxon>
        <taxon>Cucurbitales</taxon>
        <taxon>Cucurbitaceae</taxon>
        <taxon>Benincaseae</taxon>
        <taxon>Cucumis</taxon>
    </lineage>
</organism>
<dbReference type="Proteomes" id="UP000321393">
    <property type="component" value="Unassembled WGS sequence"/>
</dbReference>
<dbReference type="EMBL" id="SSTD01010708">
    <property type="protein sequence ID" value="TYK11560.1"/>
    <property type="molecule type" value="Genomic_DNA"/>
</dbReference>
<feature type="compositionally biased region" description="Polar residues" evidence="1">
    <location>
        <begin position="8"/>
        <end position="22"/>
    </location>
</feature>
<comment type="caution">
    <text evidence="3">The sequence shown here is derived from an EMBL/GenBank/DDBJ whole genome shotgun (WGS) entry which is preliminary data.</text>
</comment>
<protein>
    <submittedName>
        <fullName evidence="3">Gag/pol protein</fullName>
    </submittedName>
</protein>
<name>A0A5D3CJH2_CUCMM</name>
<dbReference type="Proteomes" id="UP000321947">
    <property type="component" value="Unassembled WGS sequence"/>
</dbReference>
<dbReference type="OrthoDB" id="1920930at2759"/>
<proteinExistence type="predicted"/>
<evidence type="ECO:0000313" key="2">
    <source>
        <dbReference type="EMBL" id="KAA0051734.1"/>
    </source>
</evidence>
<sequence>MDQDQEECSQTPASNANGTSQEAYDQWVKANEKASVYILARMTDVLAKKHESLAMAKEIMDTLKAMFG</sequence>
<evidence type="ECO:0000313" key="3">
    <source>
        <dbReference type="EMBL" id="TYK11560.1"/>
    </source>
</evidence>
<reference evidence="4 5" key="1">
    <citation type="submission" date="2019-08" db="EMBL/GenBank/DDBJ databases">
        <title>Draft genome sequences of two oriental melons (Cucumis melo L. var makuwa).</title>
        <authorList>
            <person name="Kwon S.-Y."/>
        </authorList>
    </citation>
    <scope>NUCLEOTIDE SEQUENCE [LARGE SCALE GENOMIC DNA]</scope>
    <source>
        <strain evidence="5">cv. Chang Bougi</strain>
        <strain evidence="4">cv. SW 3</strain>
        <tissue evidence="3">Leaf</tissue>
    </source>
</reference>
<dbReference type="AlphaFoldDB" id="A0A5D3CJH2"/>
<evidence type="ECO:0000313" key="4">
    <source>
        <dbReference type="Proteomes" id="UP000321393"/>
    </source>
</evidence>
<feature type="region of interest" description="Disordered" evidence="1">
    <location>
        <begin position="1"/>
        <end position="22"/>
    </location>
</feature>
<evidence type="ECO:0000256" key="1">
    <source>
        <dbReference type="SAM" id="MobiDB-lite"/>
    </source>
</evidence>
<dbReference type="EMBL" id="SSTE01011134">
    <property type="protein sequence ID" value="KAA0051734.1"/>
    <property type="molecule type" value="Genomic_DNA"/>
</dbReference>
<accession>A0A5D3CJH2</accession>